<evidence type="ECO:0000256" key="1">
    <source>
        <dbReference type="ARBA" id="ARBA00013081"/>
    </source>
</evidence>
<dbReference type="InterPro" id="IPR050341">
    <property type="entry name" value="PP1_catalytic_subunit"/>
</dbReference>
<keyword evidence="6" id="KW-1185">Reference proteome</keyword>
<evidence type="ECO:0000256" key="4">
    <source>
        <dbReference type="ARBA" id="ARBA00022912"/>
    </source>
</evidence>
<keyword evidence="5" id="KW-0464">Manganese</keyword>
<keyword evidence="4" id="KW-0904">Protein phosphatase</keyword>
<dbReference type="GO" id="GO:0005634">
    <property type="term" value="C:nucleus"/>
    <property type="evidence" value="ECO:0007669"/>
    <property type="project" value="TreeGrafter"/>
</dbReference>
<organism evidence="6 7">
    <name type="scientific">Parascaris equorum</name>
    <name type="common">Equine roundworm</name>
    <dbReference type="NCBI Taxonomy" id="6256"/>
    <lineage>
        <taxon>Eukaryota</taxon>
        <taxon>Metazoa</taxon>
        <taxon>Ecdysozoa</taxon>
        <taxon>Nematoda</taxon>
        <taxon>Chromadorea</taxon>
        <taxon>Rhabditida</taxon>
        <taxon>Spirurina</taxon>
        <taxon>Ascaridomorpha</taxon>
        <taxon>Ascaridoidea</taxon>
        <taxon>Ascarididae</taxon>
        <taxon>Parascaris</taxon>
    </lineage>
</organism>
<evidence type="ECO:0000256" key="2">
    <source>
        <dbReference type="ARBA" id="ARBA00022723"/>
    </source>
</evidence>
<dbReference type="AlphaFoldDB" id="A0A914RBP5"/>
<dbReference type="InterPro" id="IPR029052">
    <property type="entry name" value="Metallo-depent_PP-like"/>
</dbReference>
<dbReference type="GO" id="GO:0005737">
    <property type="term" value="C:cytoplasm"/>
    <property type="evidence" value="ECO:0007669"/>
    <property type="project" value="TreeGrafter"/>
</dbReference>
<evidence type="ECO:0000313" key="6">
    <source>
        <dbReference type="Proteomes" id="UP000887564"/>
    </source>
</evidence>
<dbReference type="GO" id="GO:0004722">
    <property type="term" value="F:protein serine/threonine phosphatase activity"/>
    <property type="evidence" value="ECO:0007669"/>
    <property type="project" value="UniProtKB-EC"/>
</dbReference>
<reference evidence="7" key="1">
    <citation type="submission" date="2022-11" db="UniProtKB">
        <authorList>
            <consortium name="WormBaseParasite"/>
        </authorList>
    </citation>
    <scope>IDENTIFICATION</scope>
</reference>
<sequence length="143" mass="16135">MKELRYLLYPSTDSRFCSSGLKCATKRQSILHRGADLFQKDPILLEFALPESGLVIVGNLDGEISDLLTVMRTLGFPPQKHYLFLGSYIDRENRGPYQMEEVFDCNYECGFAELCNQTFRNNKIYGVFSGTFDVMPLAAIVGG</sequence>
<dbReference type="EC" id="3.1.3.16" evidence="1"/>
<dbReference type="GO" id="GO:0046872">
    <property type="term" value="F:metal ion binding"/>
    <property type="evidence" value="ECO:0007669"/>
    <property type="project" value="UniProtKB-KW"/>
</dbReference>
<name>A0A914RBP5_PAREQ</name>
<keyword evidence="2" id="KW-0479">Metal-binding</keyword>
<keyword evidence="3" id="KW-0378">Hydrolase</keyword>
<dbReference type="Proteomes" id="UP000887564">
    <property type="component" value="Unplaced"/>
</dbReference>
<evidence type="ECO:0000256" key="5">
    <source>
        <dbReference type="ARBA" id="ARBA00023211"/>
    </source>
</evidence>
<dbReference type="Gene3D" id="3.60.21.10">
    <property type="match status" value="1"/>
</dbReference>
<dbReference type="PANTHER" id="PTHR11668">
    <property type="entry name" value="SERINE/THREONINE PROTEIN PHOSPHATASE"/>
    <property type="match status" value="1"/>
</dbReference>
<dbReference type="PANTHER" id="PTHR11668:SF300">
    <property type="entry name" value="SERINE_THREONINE-PROTEIN PHOSPHATASE"/>
    <property type="match status" value="1"/>
</dbReference>
<dbReference type="SUPFAM" id="SSF56300">
    <property type="entry name" value="Metallo-dependent phosphatases"/>
    <property type="match status" value="1"/>
</dbReference>
<evidence type="ECO:0000256" key="3">
    <source>
        <dbReference type="ARBA" id="ARBA00022801"/>
    </source>
</evidence>
<proteinExistence type="predicted"/>
<dbReference type="WBParaSite" id="PEQ_0000370501-mRNA-1">
    <property type="protein sequence ID" value="PEQ_0000370501-mRNA-1"/>
    <property type="gene ID" value="PEQ_0000370501"/>
</dbReference>
<protein>
    <recommendedName>
        <fullName evidence="1">protein-serine/threonine phosphatase</fullName>
        <ecNumber evidence="1">3.1.3.16</ecNumber>
    </recommendedName>
</protein>
<evidence type="ECO:0000313" key="7">
    <source>
        <dbReference type="WBParaSite" id="PEQ_0000370501-mRNA-1"/>
    </source>
</evidence>
<accession>A0A914RBP5</accession>